<comment type="subcellular location">
    <subcellularLocation>
        <location evidence="3">Cytoplasm</location>
    </subcellularLocation>
</comment>
<dbReference type="Proteomes" id="UP001165396">
    <property type="component" value="Unassembled WGS sequence"/>
</dbReference>
<evidence type="ECO:0000313" key="5">
    <source>
        <dbReference type="Proteomes" id="UP001165396"/>
    </source>
</evidence>
<dbReference type="RefSeq" id="WP_258294808.1">
    <property type="nucleotide sequence ID" value="NZ_JANKJG010000007.1"/>
</dbReference>
<keyword evidence="2 3" id="KW-0143">Chaperone</keyword>
<comment type="subunit">
    <text evidence="3">UreD, UreF and UreG form a complex that acts as a GTP-hydrolysis-dependent molecular chaperone, activating the urease apoprotein by helping to assemble the nickel containing metallocenter of UreC. The UreE protein probably delivers the nickel.</text>
</comment>
<dbReference type="InterPro" id="IPR002669">
    <property type="entry name" value="UreD"/>
</dbReference>
<comment type="similarity">
    <text evidence="1 3">Belongs to the UreD family.</text>
</comment>
<keyword evidence="3" id="KW-0996">Nickel insertion</keyword>
<keyword evidence="5" id="KW-1185">Reference proteome</keyword>
<organism evidence="4 5">
    <name type="scientific">Pseudosulfitobacter koreensis</name>
    <dbReference type="NCBI Taxonomy" id="2968472"/>
    <lineage>
        <taxon>Bacteria</taxon>
        <taxon>Pseudomonadati</taxon>
        <taxon>Pseudomonadota</taxon>
        <taxon>Alphaproteobacteria</taxon>
        <taxon>Rhodobacterales</taxon>
        <taxon>Roseobacteraceae</taxon>
        <taxon>Pseudosulfitobacter</taxon>
    </lineage>
</organism>
<protein>
    <recommendedName>
        <fullName evidence="3">Urease accessory protein UreD</fullName>
    </recommendedName>
</protein>
<keyword evidence="3" id="KW-0963">Cytoplasm</keyword>
<accession>A0ABT1Z1R4</accession>
<dbReference type="PANTHER" id="PTHR33643:SF1">
    <property type="entry name" value="UREASE ACCESSORY PROTEIN D"/>
    <property type="match status" value="1"/>
</dbReference>
<dbReference type="HAMAP" id="MF_01384">
    <property type="entry name" value="UreD"/>
    <property type="match status" value="1"/>
</dbReference>
<evidence type="ECO:0000256" key="1">
    <source>
        <dbReference type="ARBA" id="ARBA00007177"/>
    </source>
</evidence>
<evidence type="ECO:0000313" key="4">
    <source>
        <dbReference type="EMBL" id="MCR8827062.1"/>
    </source>
</evidence>
<comment type="function">
    <text evidence="3">Required for maturation of urease via the functional incorporation of the urease nickel metallocenter.</text>
</comment>
<evidence type="ECO:0000256" key="2">
    <source>
        <dbReference type="ARBA" id="ARBA00023186"/>
    </source>
</evidence>
<dbReference type="PANTHER" id="PTHR33643">
    <property type="entry name" value="UREASE ACCESSORY PROTEIN D"/>
    <property type="match status" value="1"/>
</dbReference>
<reference evidence="4" key="1">
    <citation type="submission" date="2022-07" db="EMBL/GenBank/DDBJ databases">
        <title>Pseudosulfitobacter sp. strain AP-MA-4, whole genome sequence.</title>
        <authorList>
            <person name="Jiang Y."/>
        </authorList>
    </citation>
    <scope>NUCLEOTIDE SEQUENCE</scope>
    <source>
        <strain evidence="4">AP-MA-4</strain>
    </source>
</reference>
<evidence type="ECO:0000256" key="3">
    <source>
        <dbReference type="HAMAP-Rule" id="MF_01384"/>
    </source>
</evidence>
<gene>
    <name evidence="3" type="primary">ureD</name>
    <name evidence="4" type="ORF">NTA49_10980</name>
</gene>
<comment type="caution">
    <text evidence="4">The sequence shown here is derived from an EMBL/GenBank/DDBJ whole genome shotgun (WGS) entry which is preliminary data.</text>
</comment>
<proteinExistence type="inferred from homology"/>
<dbReference type="Pfam" id="PF01774">
    <property type="entry name" value="UreD"/>
    <property type="match status" value="1"/>
</dbReference>
<sequence>MTRRATCTGDRRITHHVTIPATFARQPRARGRIAVSAKLARGRSVLADLHQAGSSKCLFPRYDSTALDAVILNTAGGITGGDHYAVAAEAQPGTTLCLTTQACERAYRAQTGEVGQVRNTLTVGAGARIDWLPQETILYDGAALDRRLQIDLATDARLLMVEPLVFGRAAMGERLNAVAFRDRIMIDRAGVPLYRDALMLNGEVSAHLAKPFVANGAGAMAAMIYIAPDAAGQLDAVRAMLPDTAAASLIGDEMLVARFLAPDSFELRRSLLPVLAHLRGGPLPRTWMI</sequence>
<dbReference type="EMBL" id="JANKJG010000007">
    <property type="protein sequence ID" value="MCR8827062.1"/>
    <property type="molecule type" value="Genomic_DNA"/>
</dbReference>
<name>A0ABT1Z1R4_9RHOB</name>